<dbReference type="AlphaFoldDB" id="A0A2M8LHP5"/>
<sequence length="329" mass="36325">MTYNVFITRDIPDEGIKLLKRDKRFALEIYKKDTPIPRKELLKRVKRKNIILSILTEKIDKEVMESAGPGLKMIANYAVGFDNIDLKEAKKRGIIVTNASHPCVAESVAEHTIALMFALAHRIVESDAFTRAGKYKAWGPKLLLGTDLFGKTIGIVGTGRIGSGVVRRLHDGFDMKVIYSDLKRNPLLESQTGATYRSLNQLLQEADIVSLHVPLLPSTKGLIGAKELKLMKKTAFLINTARGPVVQEKPLTRALMKGQIAGAGLDVYQCEPLIDCDPTDNLDLRKLKNVILTPHTASATQETRQAMSRVTAENILAFIDGKTPPNCVA</sequence>
<evidence type="ECO:0000313" key="8">
    <source>
        <dbReference type="Proteomes" id="UP000231436"/>
    </source>
</evidence>
<dbReference type="GO" id="GO:0030267">
    <property type="term" value="F:glyoxylate reductase (NADPH) activity"/>
    <property type="evidence" value="ECO:0007669"/>
    <property type="project" value="TreeGrafter"/>
</dbReference>
<evidence type="ECO:0000256" key="2">
    <source>
        <dbReference type="ARBA" id="ARBA00023002"/>
    </source>
</evidence>
<evidence type="ECO:0000256" key="1">
    <source>
        <dbReference type="ARBA" id="ARBA00005854"/>
    </source>
</evidence>
<proteinExistence type="inferred from homology"/>
<keyword evidence="2 4" id="KW-0560">Oxidoreductase</keyword>
<feature type="domain" description="D-isomer specific 2-hydroxyacid dehydrogenase catalytic" evidence="5">
    <location>
        <begin position="5"/>
        <end position="328"/>
    </location>
</feature>
<evidence type="ECO:0000256" key="3">
    <source>
        <dbReference type="ARBA" id="ARBA00023027"/>
    </source>
</evidence>
<dbReference type="InterPro" id="IPR036291">
    <property type="entry name" value="NAD(P)-bd_dom_sf"/>
</dbReference>
<dbReference type="PROSITE" id="PS00670">
    <property type="entry name" value="D_2_HYDROXYACID_DH_2"/>
    <property type="match status" value="1"/>
</dbReference>
<dbReference type="Proteomes" id="UP000231436">
    <property type="component" value="Unassembled WGS sequence"/>
</dbReference>
<comment type="caution">
    <text evidence="7">The sequence shown here is derived from an EMBL/GenBank/DDBJ whole genome shotgun (WGS) entry which is preliminary data.</text>
</comment>
<accession>A0A2M8LHP5</accession>
<dbReference type="Pfam" id="PF00389">
    <property type="entry name" value="2-Hacid_dh"/>
    <property type="match status" value="1"/>
</dbReference>
<dbReference type="PANTHER" id="PTHR10996">
    <property type="entry name" value="2-HYDROXYACID DEHYDROGENASE-RELATED"/>
    <property type="match status" value="1"/>
</dbReference>
<dbReference type="GO" id="GO:0016618">
    <property type="term" value="F:hydroxypyruvate reductase [NAD(P)H] activity"/>
    <property type="evidence" value="ECO:0007669"/>
    <property type="project" value="TreeGrafter"/>
</dbReference>
<comment type="similarity">
    <text evidence="1 4">Belongs to the D-isomer specific 2-hydroxyacid dehydrogenase family.</text>
</comment>
<organism evidence="7 8">
    <name type="scientific">Candidatus Uhrbacteria bacterium CG10_big_fil_rev_8_21_14_0_10_48_16</name>
    <dbReference type="NCBI Taxonomy" id="1975038"/>
    <lineage>
        <taxon>Bacteria</taxon>
        <taxon>Candidatus Uhriibacteriota</taxon>
    </lineage>
</organism>
<evidence type="ECO:0000259" key="6">
    <source>
        <dbReference type="Pfam" id="PF02826"/>
    </source>
</evidence>
<evidence type="ECO:0000259" key="5">
    <source>
        <dbReference type="Pfam" id="PF00389"/>
    </source>
</evidence>
<dbReference type="InterPro" id="IPR050223">
    <property type="entry name" value="D-isomer_2-hydroxyacid_DH"/>
</dbReference>
<protein>
    <submittedName>
        <fullName evidence="7">D-glycerate dehydrogenase</fullName>
    </submittedName>
</protein>
<dbReference type="EMBL" id="PFEU01000008">
    <property type="protein sequence ID" value="PJE76963.1"/>
    <property type="molecule type" value="Genomic_DNA"/>
</dbReference>
<keyword evidence="3" id="KW-0520">NAD</keyword>
<dbReference type="Pfam" id="PF02826">
    <property type="entry name" value="2-Hacid_dh_C"/>
    <property type="match status" value="1"/>
</dbReference>
<dbReference type="InterPro" id="IPR029753">
    <property type="entry name" value="D-isomer_DH_CS"/>
</dbReference>
<dbReference type="Gene3D" id="3.40.50.720">
    <property type="entry name" value="NAD(P)-binding Rossmann-like Domain"/>
    <property type="match status" value="2"/>
</dbReference>
<dbReference type="InterPro" id="IPR006139">
    <property type="entry name" value="D-isomer_2_OHA_DH_cat_dom"/>
</dbReference>
<gene>
    <name evidence="7" type="ORF">COV05_02095</name>
</gene>
<dbReference type="SUPFAM" id="SSF52283">
    <property type="entry name" value="Formate/glycerate dehydrogenase catalytic domain-like"/>
    <property type="match status" value="1"/>
</dbReference>
<dbReference type="PANTHER" id="PTHR10996:SF283">
    <property type="entry name" value="GLYOXYLATE_HYDROXYPYRUVATE REDUCTASE B"/>
    <property type="match status" value="1"/>
</dbReference>
<feature type="domain" description="D-isomer specific 2-hydroxyacid dehydrogenase NAD-binding" evidence="6">
    <location>
        <begin position="113"/>
        <end position="297"/>
    </location>
</feature>
<evidence type="ECO:0000313" key="7">
    <source>
        <dbReference type="EMBL" id="PJE76963.1"/>
    </source>
</evidence>
<reference evidence="8" key="1">
    <citation type="submission" date="2017-09" db="EMBL/GenBank/DDBJ databases">
        <title>Depth-based differentiation of microbial function through sediment-hosted aquifers and enrichment of novel symbionts in the deep terrestrial subsurface.</title>
        <authorList>
            <person name="Probst A.J."/>
            <person name="Ladd B."/>
            <person name="Jarett J.K."/>
            <person name="Geller-Mcgrath D.E."/>
            <person name="Sieber C.M.K."/>
            <person name="Emerson J.B."/>
            <person name="Anantharaman K."/>
            <person name="Thomas B.C."/>
            <person name="Malmstrom R."/>
            <person name="Stieglmeier M."/>
            <person name="Klingl A."/>
            <person name="Woyke T."/>
            <person name="Ryan C.M."/>
            <person name="Banfield J.F."/>
        </authorList>
    </citation>
    <scope>NUCLEOTIDE SEQUENCE [LARGE SCALE GENOMIC DNA]</scope>
</reference>
<dbReference type="CDD" id="cd05301">
    <property type="entry name" value="GDH"/>
    <property type="match status" value="1"/>
</dbReference>
<name>A0A2M8LHP5_9BACT</name>
<dbReference type="SUPFAM" id="SSF51735">
    <property type="entry name" value="NAD(P)-binding Rossmann-fold domains"/>
    <property type="match status" value="1"/>
</dbReference>
<dbReference type="FunFam" id="3.40.50.720:FF:000203">
    <property type="entry name" value="D-3-phosphoglycerate dehydrogenase (SerA)"/>
    <property type="match status" value="1"/>
</dbReference>
<evidence type="ECO:0000256" key="4">
    <source>
        <dbReference type="RuleBase" id="RU003719"/>
    </source>
</evidence>
<dbReference type="GO" id="GO:0051287">
    <property type="term" value="F:NAD binding"/>
    <property type="evidence" value="ECO:0007669"/>
    <property type="project" value="InterPro"/>
</dbReference>
<dbReference type="GO" id="GO:0005829">
    <property type="term" value="C:cytosol"/>
    <property type="evidence" value="ECO:0007669"/>
    <property type="project" value="TreeGrafter"/>
</dbReference>
<dbReference type="InterPro" id="IPR006140">
    <property type="entry name" value="D-isomer_DH_NAD-bd"/>
</dbReference>